<reference evidence="3 4" key="1">
    <citation type="submission" date="2016-10" db="EMBL/GenBank/DDBJ databases">
        <authorList>
            <person name="de Groot N.N."/>
        </authorList>
    </citation>
    <scope>NUCLEOTIDE SEQUENCE [LARGE SCALE GENOMIC DNA]</scope>
    <source>
        <strain evidence="3 4">RK1</strain>
    </source>
</reference>
<dbReference type="InterPro" id="IPR018931">
    <property type="entry name" value="DUF2520"/>
</dbReference>
<dbReference type="SUPFAM" id="SSF48179">
    <property type="entry name" value="6-phosphogluconate dehydrogenase C-terminal domain-like"/>
    <property type="match status" value="1"/>
</dbReference>
<protein>
    <submittedName>
        <fullName evidence="3">Predicted oxidoreductase, contains short-chain dehydrogenase (SDR) and DUF2520 domains</fullName>
    </submittedName>
</protein>
<keyword evidence="4" id="KW-1185">Reference proteome</keyword>
<dbReference type="OrthoDB" id="9810755at2"/>
<feature type="domain" description="Pyrroline-5-carboxylate reductase catalytic N-terminal" evidence="1">
    <location>
        <begin position="3"/>
        <end position="83"/>
    </location>
</feature>
<gene>
    <name evidence="3" type="ORF">SAMN05444682_106310</name>
</gene>
<dbReference type="InterPro" id="IPR008927">
    <property type="entry name" value="6-PGluconate_DH-like_C_sf"/>
</dbReference>
<name>A0A1I3MCL8_9SPHI</name>
<dbReference type="PANTHER" id="PTHR40459:SF1">
    <property type="entry name" value="CONSERVED HYPOTHETICAL ALANINE AND LEUCINE RICH PROTEIN"/>
    <property type="match status" value="1"/>
</dbReference>
<dbReference type="InterPro" id="IPR028939">
    <property type="entry name" value="P5C_Rdtase_cat_N"/>
</dbReference>
<evidence type="ECO:0000259" key="1">
    <source>
        <dbReference type="Pfam" id="PF03807"/>
    </source>
</evidence>
<dbReference type="AlphaFoldDB" id="A0A1I3MCL8"/>
<dbReference type="SUPFAM" id="SSF51735">
    <property type="entry name" value="NAD(P)-binding Rossmann-fold domains"/>
    <property type="match status" value="1"/>
</dbReference>
<organism evidence="3 4">
    <name type="scientific">Parapedobacter indicus</name>
    <dbReference type="NCBI Taxonomy" id="1477437"/>
    <lineage>
        <taxon>Bacteria</taxon>
        <taxon>Pseudomonadati</taxon>
        <taxon>Bacteroidota</taxon>
        <taxon>Sphingobacteriia</taxon>
        <taxon>Sphingobacteriales</taxon>
        <taxon>Sphingobacteriaceae</taxon>
        <taxon>Parapedobacter</taxon>
    </lineage>
</organism>
<evidence type="ECO:0000313" key="4">
    <source>
        <dbReference type="Proteomes" id="UP000198670"/>
    </source>
</evidence>
<dbReference type="PANTHER" id="PTHR40459">
    <property type="entry name" value="CONSERVED HYPOTHETICAL ALANINE AND LEUCINE RICH PROTEIN"/>
    <property type="match status" value="1"/>
</dbReference>
<dbReference type="STRING" id="1477437.SAMN05444682_106310"/>
<accession>A0A1I3MCL8</accession>
<proteinExistence type="predicted"/>
<dbReference type="Gene3D" id="3.40.50.720">
    <property type="entry name" value="NAD(P)-binding Rossmann-like Domain"/>
    <property type="match status" value="1"/>
</dbReference>
<dbReference type="Proteomes" id="UP000198670">
    <property type="component" value="Unassembled WGS sequence"/>
</dbReference>
<evidence type="ECO:0000313" key="3">
    <source>
        <dbReference type="EMBL" id="SFI94436.1"/>
    </source>
</evidence>
<dbReference type="Pfam" id="PF03807">
    <property type="entry name" value="F420_oxidored"/>
    <property type="match status" value="1"/>
</dbReference>
<dbReference type="Gene3D" id="1.10.1040.20">
    <property type="entry name" value="ProC-like, C-terminal domain"/>
    <property type="match status" value="1"/>
</dbReference>
<dbReference type="Pfam" id="PF10728">
    <property type="entry name" value="DUF2520"/>
    <property type="match status" value="1"/>
</dbReference>
<dbReference type="InterPro" id="IPR036291">
    <property type="entry name" value="NAD(P)-bd_dom_sf"/>
</dbReference>
<feature type="domain" description="DUF2520" evidence="2">
    <location>
        <begin position="126"/>
        <end position="251"/>
    </location>
</feature>
<sequence>MDIVLLGSGNVATHFGKALFDAGHRVVQVYSRTKAQAIVLADALNARAIDDLEAIDLAADLYLIAVTDGAIGQVAAQLPAALNGIVAHTAGSVDMAVLIPHAQKYGVIYPVQTFSIAKPVDFSSVPLALEASDEATYAQLTQLVDPLSTQIFSCDSRQRLALHVAAVFASNFTNHLYAIGADILRKHALDFDLIRPLILETAQKVMAFSPREVQTGPAIRHDVGTMQKHLELLKEGHQGLVALYQQLSEQIYSN</sequence>
<dbReference type="RefSeq" id="WP_090627851.1">
    <property type="nucleotide sequence ID" value="NZ_FOQO01000006.1"/>
</dbReference>
<dbReference type="InterPro" id="IPR037108">
    <property type="entry name" value="TM1727-like_C_sf"/>
</dbReference>
<evidence type="ECO:0000259" key="2">
    <source>
        <dbReference type="Pfam" id="PF10728"/>
    </source>
</evidence>
<dbReference type="EMBL" id="FOQO01000006">
    <property type="protein sequence ID" value="SFI94436.1"/>
    <property type="molecule type" value="Genomic_DNA"/>
</dbReference>